<dbReference type="Proteomes" id="UP000724149">
    <property type="component" value="Unassembled WGS sequence"/>
</dbReference>
<name>A0ABS2GN89_9FIRM</name>
<keyword evidence="4 6" id="KW-0378">Hydrolase</keyword>
<dbReference type="EMBL" id="JACSNR010000007">
    <property type="protein sequence ID" value="MBM6923556.1"/>
    <property type="molecule type" value="Genomic_DNA"/>
</dbReference>
<dbReference type="RefSeq" id="WP_191392552.1">
    <property type="nucleotide sequence ID" value="NZ_JACSNR010000007.1"/>
</dbReference>
<dbReference type="HAMAP" id="MF_00337">
    <property type="entry name" value="Exonuc_7_S"/>
    <property type="match status" value="1"/>
</dbReference>
<evidence type="ECO:0000256" key="3">
    <source>
        <dbReference type="ARBA" id="ARBA00022722"/>
    </source>
</evidence>
<evidence type="ECO:0000256" key="2">
    <source>
        <dbReference type="ARBA" id="ARBA00022490"/>
    </source>
</evidence>
<gene>
    <name evidence="6 7" type="primary">xseB</name>
    <name evidence="7" type="ORF">H9X81_07625</name>
</gene>
<evidence type="ECO:0000313" key="8">
    <source>
        <dbReference type="Proteomes" id="UP000724149"/>
    </source>
</evidence>
<evidence type="ECO:0000313" key="7">
    <source>
        <dbReference type="EMBL" id="MBM6923556.1"/>
    </source>
</evidence>
<dbReference type="InterPro" id="IPR003761">
    <property type="entry name" value="Exonuc_VII_S"/>
</dbReference>
<protein>
    <recommendedName>
        <fullName evidence="6">Exodeoxyribonuclease 7 small subunit</fullName>
        <ecNumber evidence="6">3.1.11.6</ecNumber>
    </recommendedName>
    <alternativeName>
        <fullName evidence="6">Exodeoxyribonuclease VII small subunit</fullName>
        <shortName evidence="6">Exonuclease VII small subunit</shortName>
    </alternativeName>
</protein>
<comment type="caution">
    <text evidence="7">The sequence shown here is derived from an EMBL/GenBank/DDBJ whole genome shotgun (WGS) entry which is preliminary data.</text>
</comment>
<dbReference type="PANTHER" id="PTHR34137">
    <property type="entry name" value="EXODEOXYRIBONUCLEASE 7 SMALL SUBUNIT"/>
    <property type="match status" value="1"/>
</dbReference>
<comment type="subcellular location">
    <subcellularLocation>
        <location evidence="6">Cytoplasm</location>
    </subcellularLocation>
</comment>
<dbReference type="SUPFAM" id="SSF116842">
    <property type="entry name" value="XseB-like"/>
    <property type="match status" value="1"/>
</dbReference>
<keyword evidence="8" id="KW-1185">Reference proteome</keyword>
<keyword evidence="5 6" id="KW-0269">Exonuclease</keyword>
<organism evidence="7 8">
    <name type="scientific">Hydrogenoanaerobacterium saccharovorans</name>
    <dbReference type="NCBI Taxonomy" id="474960"/>
    <lineage>
        <taxon>Bacteria</taxon>
        <taxon>Bacillati</taxon>
        <taxon>Bacillota</taxon>
        <taxon>Clostridia</taxon>
        <taxon>Eubacteriales</taxon>
        <taxon>Oscillospiraceae</taxon>
        <taxon>Hydrogenoanaerobacterium</taxon>
    </lineage>
</organism>
<evidence type="ECO:0000256" key="6">
    <source>
        <dbReference type="HAMAP-Rule" id="MF_00337"/>
    </source>
</evidence>
<sequence>MKKKLKFEEAIRRLEEITDQLSAGCSLDEALKLYAEGAELIRTSSQQLDEAKLKIETLFPQEVLGEDDDE</sequence>
<proteinExistence type="inferred from homology"/>
<evidence type="ECO:0000256" key="1">
    <source>
        <dbReference type="ARBA" id="ARBA00009998"/>
    </source>
</evidence>
<dbReference type="Gene3D" id="1.10.287.1040">
    <property type="entry name" value="Exonuclease VII, small subunit"/>
    <property type="match status" value="1"/>
</dbReference>
<accession>A0ABS2GN89</accession>
<dbReference type="GO" id="GO:0008855">
    <property type="term" value="F:exodeoxyribonuclease VII activity"/>
    <property type="evidence" value="ECO:0007669"/>
    <property type="project" value="UniProtKB-EC"/>
</dbReference>
<comment type="subunit">
    <text evidence="6">Heterooligomer composed of large and small subunits.</text>
</comment>
<comment type="function">
    <text evidence="6">Bidirectionally degrades single-stranded DNA into large acid-insoluble oligonucleotides, which are then degraded further into small acid-soluble oligonucleotides.</text>
</comment>
<comment type="catalytic activity">
    <reaction evidence="6">
        <text>Exonucleolytic cleavage in either 5'- to 3'- or 3'- to 5'-direction to yield nucleoside 5'-phosphates.</text>
        <dbReference type="EC" id="3.1.11.6"/>
    </reaction>
</comment>
<dbReference type="PANTHER" id="PTHR34137:SF1">
    <property type="entry name" value="EXODEOXYRIBONUCLEASE 7 SMALL SUBUNIT"/>
    <property type="match status" value="1"/>
</dbReference>
<keyword evidence="2 6" id="KW-0963">Cytoplasm</keyword>
<evidence type="ECO:0000256" key="5">
    <source>
        <dbReference type="ARBA" id="ARBA00022839"/>
    </source>
</evidence>
<dbReference type="NCBIfam" id="TIGR01280">
    <property type="entry name" value="xseB"/>
    <property type="match status" value="1"/>
</dbReference>
<comment type="similarity">
    <text evidence="1 6">Belongs to the XseB family.</text>
</comment>
<dbReference type="Pfam" id="PF02609">
    <property type="entry name" value="Exonuc_VII_S"/>
    <property type="match status" value="1"/>
</dbReference>
<reference evidence="7 8" key="1">
    <citation type="journal article" date="2021" name="Sci. Rep.">
        <title>The distribution of antibiotic resistance genes in chicken gut microbiota commensals.</title>
        <authorList>
            <person name="Juricova H."/>
            <person name="Matiasovicova J."/>
            <person name="Kubasova T."/>
            <person name="Cejkova D."/>
            <person name="Rychlik I."/>
        </authorList>
    </citation>
    <scope>NUCLEOTIDE SEQUENCE [LARGE SCALE GENOMIC DNA]</scope>
    <source>
        <strain evidence="7 8">An564</strain>
    </source>
</reference>
<dbReference type="EC" id="3.1.11.6" evidence="6"/>
<dbReference type="InterPro" id="IPR037004">
    <property type="entry name" value="Exonuc_VII_ssu_sf"/>
</dbReference>
<keyword evidence="3 6" id="KW-0540">Nuclease</keyword>
<evidence type="ECO:0000256" key="4">
    <source>
        <dbReference type="ARBA" id="ARBA00022801"/>
    </source>
</evidence>
<dbReference type="PIRSF" id="PIRSF006488">
    <property type="entry name" value="Exonuc_VII_S"/>
    <property type="match status" value="1"/>
</dbReference>